<sequence>MADSEKQTIVRDIIVVGTSAGGVEALTELVKYLPPNLNASVIIVLHLPSHSPNVLADILNRGSRLPVFLAQDGQAIEKGHIYVAPSDRHLLVKAGYLQLWQGPKENGSRPAIDPLFRTAARAYGQRLVAVLLTGLLDDGTAGLMAVKMRDGVAIVQRPDDALYAAMPSNAIANVDGIDYILPLSEIPSTLAKLANTPKEEEPEKPVTREMELESEMANFDIEELESDAIPGNPSPFTCPDCGGSLWEIEDGKLLRFRCHVGHAFSAKTLLTKQSDKLEDALWIAVRALQEKATLADRMASRMRDRNLSLAAKRLQQQSEDAQQQSEIIQEVLKMLNGKSAEST</sequence>
<feature type="domain" description="CheB-type methylesterase" evidence="6">
    <location>
        <begin position="7"/>
        <end position="197"/>
    </location>
</feature>
<dbReference type="GO" id="GO:0005737">
    <property type="term" value="C:cytoplasm"/>
    <property type="evidence" value="ECO:0007669"/>
    <property type="project" value="InterPro"/>
</dbReference>
<keyword evidence="1 4" id="KW-0378">Hydrolase</keyword>
<accession>A0A1Z4MS16</accession>
<gene>
    <name evidence="7" type="ORF">NIES37_01880</name>
</gene>
<keyword evidence="4" id="KW-0145">Chemotaxis</keyword>
<feature type="active site" evidence="4">
    <location>
        <position position="46"/>
    </location>
</feature>
<dbReference type="CDD" id="cd16433">
    <property type="entry name" value="CheB"/>
    <property type="match status" value="1"/>
</dbReference>
<evidence type="ECO:0000313" key="8">
    <source>
        <dbReference type="Proteomes" id="UP000218785"/>
    </source>
</evidence>
<evidence type="ECO:0000259" key="6">
    <source>
        <dbReference type="PROSITE" id="PS50122"/>
    </source>
</evidence>
<dbReference type="KEGG" id="ttq:NIES37_01880"/>
<dbReference type="SUPFAM" id="SSF52738">
    <property type="entry name" value="Methylesterase CheB, C-terminal domain"/>
    <property type="match status" value="1"/>
</dbReference>
<evidence type="ECO:0000256" key="3">
    <source>
        <dbReference type="ARBA" id="ARBA00048267"/>
    </source>
</evidence>
<dbReference type="InterPro" id="IPR035909">
    <property type="entry name" value="CheB_C"/>
</dbReference>
<dbReference type="GO" id="GO:0008984">
    <property type="term" value="F:protein-glutamate methylesterase activity"/>
    <property type="evidence" value="ECO:0007669"/>
    <property type="project" value="UniProtKB-EC"/>
</dbReference>
<evidence type="ECO:0000313" key="7">
    <source>
        <dbReference type="EMBL" id="BAY96258.1"/>
    </source>
</evidence>
<evidence type="ECO:0000256" key="1">
    <source>
        <dbReference type="ARBA" id="ARBA00022801"/>
    </source>
</evidence>
<evidence type="ECO:0000256" key="4">
    <source>
        <dbReference type="PROSITE-ProRule" id="PRU00050"/>
    </source>
</evidence>
<dbReference type="Proteomes" id="UP000218785">
    <property type="component" value="Chromosome"/>
</dbReference>
<dbReference type="Gene3D" id="3.40.50.180">
    <property type="entry name" value="Methylesterase CheB, C-terminal domain"/>
    <property type="match status" value="1"/>
</dbReference>
<evidence type="ECO:0000256" key="5">
    <source>
        <dbReference type="SAM" id="Coils"/>
    </source>
</evidence>
<proteinExistence type="predicted"/>
<evidence type="ECO:0000256" key="2">
    <source>
        <dbReference type="ARBA" id="ARBA00039140"/>
    </source>
</evidence>
<feature type="active site" evidence="4">
    <location>
        <position position="19"/>
    </location>
</feature>
<dbReference type="PIRSF" id="PIRSF036461">
    <property type="entry name" value="Chmtx_methlestr"/>
    <property type="match status" value="1"/>
</dbReference>
<name>A0A1Z4MS16_9CYAN</name>
<dbReference type="PANTHER" id="PTHR42872:SF6">
    <property type="entry name" value="PROTEIN-GLUTAMATE METHYLESTERASE_PROTEIN-GLUTAMINE GLUTAMINASE"/>
    <property type="match status" value="1"/>
</dbReference>
<feature type="coiled-coil region" evidence="5">
    <location>
        <begin position="304"/>
        <end position="331"/>
    </location>
</feature>
<keyword evidence="5" id="KW-0175">Coiled coil</keyword>
<reference evidence="7 8" key="1">
    <citation type="submission" date="2017-06" db="EMBL/GenBank/DDBJ databases">
        <title>Genome sequencing of cyanobaciteial culture collection at National Institute for Environmental Studies (NIES).</title>
        <authorList>
            <person name="Hirose Y."/>
            <person name="Shimura Y."/>
            <person name="Fujisawa T."/>
            <person name="Nakamura Y."/>
            <person name="Kawachi M."/>
        </authorList>
    </citation>
    <scope>NUCLEOTIDE SEQUENCE [LARGE SCALE GENOMIC DNA]</scope>
    <source>
        <strain evidence="7 8">NIES-37</strain>
    </source>
</reference>
<dbReference type="PROSITE" id="PS50122">
    <property type="entry name" value="CHEB"/>
    <property type="match status" value="1"/>
</dbReference>
<feature type="active site" evidence="4">
    <location>
        <position position="138"/>
    </location>
</feature>
<dbReference type="EMBL" id="AP018248">
    <property type="protein sequence ID" value="BAY96258.1"/>
    <property type="molecule type" value="Genomic_DNA"/>
</dbReference>
<dbReference type="RefSeq" id="WP_096573494.1">
    <property type="nucleotide sequence ID" value="NZ_CAWNJS010000001.1"/>
</dbReference>
<comment type="catalytic activity">
    <reaction evidence="3">
        <text>[protein]-L-glutamate 5-O-methyl ester + H2O = L-glutamyl-[protein] + methanol + H(+)</text>
        <dbReference type="Rhea" id="RHEA:23236"/>
        <dbReference type="Rhea" id="RHEA-COMP:10208"/>
        <dbReference type="Rhea" id="RHEA-COMP:10311"/>
        <dbReference type="ChEBI" id="CHEBI:15377"/>
        <dbReference type="ChEBI" id="CHEBI:15378"/>
        <dbReference type="ChEBI" id="CHEBI:17790"/>
        <dbReference type="ChEBI" id="CHEBI:29973"/>
        <dbReference type="ChEBI" id="CHEBI:82795"/>
        <dbReference type="EC" id="3.1.1.61"/>
    </reaction>
</comment>
<dbReference type="GO" id="GO:0006935">
    <property type="term" value="P:chemotaxis"/>
    <property type="evidence" value="ECO:0007669"/>
    <property type="project" value="UniProtKB-UniRule"/>
</dbReference>
<organism evidence="7 8">
    <name type="scientific">Tolypothrix tenuis PCC 7101</name>
    <dbReference type="NCBI Taxonomy" id="231146"/>
    <lineage>
        <taxon>Bacteria</taxon>
        <taxon>Bacillati</taxon>
        <taxon>Cyanobacteriota</taxon>
        <taxon>Cyanophyceae</taxon>
        <taxon>Nostocales</taxon>
        <taxon>Tolypothrichaceae</taxon>
        <taxon>Tolypothrix</taxon>
    </lineage>
</organism>
<dbReference type="Pfam" id="PF01339">
    <property type="entry name" value="CheB_methylest"/>
    <property type="match status" value="1"/>
</dbReference>
<keyword evidence="8" id="KW-1185">Reference proteome</keyword>
<dbReference type="InterPro" id="IPR000673">
    <property type="entry name" value="Sig_transdc_resp-reg_Me-estase"/>
</dbReference>
<dbReference type="InterPro" id="IPR011247">
    <property type="entry name" value="Chemotax_prot-Glu_Me-esterase"/>
</dbReference>
<protein>
    <recommendedName>
        <fullName evidence="2">protein-glutamate methylesterase</fullName>
        <ecNumber evidence="2">3.1.1.61</ecNumber>
    </recommendedName>
</protein>
<dbReference type="AlphaFoldDB" id="A0A1Z4MS16"/>
<dbReference type="GO" id="GO:0000156">
    <property type="term" value="F:phosphorelay response regulator activity"/>
    <property type="evidence" value="ECO:0007669"/>
    <property type="project" value="InterPro"/>
</dbReference>
<dbReference type="PANTHER" id="PTHR42872">
    <property type="entry name" value="PROTEIN-GLUTAMATE METHYLESTERASE/PROTEIN-GLUTAMINE GLUTAMINASE"/>
    <property type="match status" value="1"/>
</dbReference>
<dbReference type="EC" id="3.1.1.61" evidence="2"/>